<feature type="transmembrane region" description="Helical" evidence="1">
    <location>
        <begin position="137"/>
        <end position="156"/>
    </location>
</feature>
<protein>
    <submittedName>
        <fullName evidence="2">Uncharacterized protein</fullName>
    </submittedName>
</protein>
<organism evidence="2 3">
    <name type="scientific">Friedmanniomyces simplex</name>
    <dbReference type="NCBI Taxonomy" id="329884"/>
    <lineage>
        <taxon>Eukaryota</taxon>
        <taxon>Fungi</taxon>
        <taxon>Dikarya</taxon>
        <taxon>Ascomycota</taxon>
        <taxon>Pezizomycotina</taxon>
        <taxon>Dothideomycetes</taxon>
        <taxon>Dothideomycetidae</taxon>
        <taxon>Mycosphaerellales</taxon>
        <taxon>Teratosphaeriaceae</taxon>
        <taxon>Friedmanniomyces</taxon>
    </lineage>
</organism>
<dbReference type="Proteomes" id="UP000309340">
    <property type="component" value="Unassembled WGS sequence"/>
</dbReference>
<dbReference type="AlphaFoldDB" id="A0A4U0XQ41"/>
<proteinExistence type="predicted"/>
<comment type="caution">
    <text evidence="2">The sequence shown here is derived from an EMBL/GenBank/DDBJ whole genome shotgun (WGS) entry which is preliminary data.</text>
</comment>
<reference evidence="2 3" key="1">
    <citation type="submission" date="2017-03" db="EMBL/GenBank/DDBJ databases">
        <title>Genomes of endolithic fungi from Antarctica.</title>
        <authorList>
            <person name="Coleine C."/>
            <person name="Masonjones S."/>
            <person name="Stajich J.E."/>
        </authorList>
    </citation>
    <scope>NUCLEOTIDE SEQUENCE [LARGE SCALE GENOMIC DNA]</scope>
    <source>
        <strain evidence="2 3">CCFEE 5184</strain>
    </source>
</reference>
<evidence type="ECO:0000313" key="2">
    <source>
        <dbReference type="EMBL" id="TKA78587.1"/>
    </source>
</evidence>
<accession>A0A4U0XQ41</accession>
<keyword evidence="1" id="KW-0812">Transmembrane</keyword>
<keyword evidence="1" id="KW-0472">Membrane</keyword>
<keyword evidence="3" id="KW-1185">Reference proteome</keyword>
<sequence length="199" mass="21424">MATLHERCLSSLKHTRHAYTHFYIDLLRSLPNDIYAGSGLHHCLHASTAILPRCAPVFLSTSGYFLAIALSFLSIYAYAHSQAVLRNALFDGSQARPPPPAEVRTMAYLLSASFAGVVMCQERSMGLYPRLALGVSVYAKSLFLTVLFVCAVRLAMGIGKAVARGLYWPEGLNEPTDDAAKLAVAHGSEPVAEEAVGGV</sequence>
<gene>
    <name evidence="2" type="ORF">B0A55_03871</name>
</gene>
<name>A0A4U0XQ41_9PEZI</name>
<keyword evidence="1" id="KW-1133">Transmembrane helix</keyword>
<dbReference type="OrthoDB" id="3823878at2759"/>
<dbReference type="EMBL" id="NAJQ01000109">
    <property type="protein sequence ID" value="TKA78587.1"/>
    <property type="molecule type" value="Genomic_DNA"/>
</dbReference>
<evidence type="ECO:0000313" key="3">
    <source>
        <dbReference type="Proteomes" id="UP000309340"/>
    </source>
</evidence>
<evidence type="ECO:0000256" key="1">
    <source>
        <dbReference type="SAM" id="Phobius"/>
    </source>
</evidence>
<feature type="transmembrane region" description="Helical" evidence="1">
    <location>
        <begin position="57"/>
        <end position="79"/>
    </location>
</feature>